<dbReference type="Gene3D" id="3.30.200.20">
    <property type="entry name" value="Phosphorylase Kinase, domain 1"/>
    <property type="match status" value="1"/>
</dbReference>
<evidence type="ECO:0000259" key="8">
    <source>
        <dbReference type="PROSITE" id="PS50011"/>
    </source>
</evidence>
<feature type="non-terminal residue" evidence="9">
    <location>
        <position position="308"/>
    </location>
</feature>
<dbReference type="PROSITE" id="PS00107">
    <property type="entry name" value="PROTEIN_KINASE_ATP"/>
    <property type="match status" value="1"/>
</dbReference>
<dbReference type="SMART" id="SM00220">
    <property type="entry name" value="S_TKc"/>
    <property type="match status" value="1"/>
</dbReference>
<evidence type="ECO:0000256" key="5">
    <source>
        <dbReference type="ARBA" id="ARBA00037982"/>
    </source>
</evidence>
<evidence type="ECO:0000256" key="1">
    <source>
        <dbReference type="ARBA" id="ARBA00022679"/>
    </source>
</evidence>
<dbReference type="InterPro" id="IPR008271">
    <property type="entry name" value="Ser/Thr_kinase_AS"/>
</dbReference>
<evidence type="ECO:0000256" key="2">
    <source>
        <dbReference type="ARBA" id="ARBA00022741"/>
    </source>
</evidence>
<sequence>SRYERDFAEYERIGKGGYGEVFRVENRLDGIQYAVKKIALDALLNELRTLARLDHPNIVRYFGGWLDMFPSDTTGLTSHATTVPVLTLHVQMSLYPLTLTDFLSYNSQFPDSRHVSMPSLSRQYQGLRHCFHTLMSLLVFLALLDGVEYLHSQGLVHRDLKPANIFVSLSDRLSSSPSSIDRSRCRGCLSSDDFDKTPIYMNFRIGDFGLVAALASEGSLPESAQQTPRAVGTEHYRPRSATVGVADEKLDIFALGVILFELLWPFGTRMERHETLSRLKGGELPERFVETIGSGGGDIGKAIVEMVS</sequence>
<feature type="domain" description="Protein kinase" evidence="8">
    <location>
        <begin position="7"/>
        <end position="308"/>
    </location>
</feature>
<feature type="binding site" evidence="6">
    <location>
        <position position="37"/>
    </location>
    <ligand>
        <name>ATP</name>
        <dbReference type="ChEBI" id="CHEBI:30616"/>
    </ligand>
</feature>
<evidence type="ECO:0000313" key="9">
    <source>
        <dbReference type="EMBL" id="KAF2094912.1"/>
    </source>
</evidence>
<evidence type="ECO:0000256" key="3">
    <source>
        <dbReference type="ARBA" id="ARBA00022777"/>
    </source>
</evidence>
<comment type="similarity">
    <text evidence="5">Belongs to the protein kinase superfamily. Ser/Thr protein kinase family. GCN2 subfamily.</text>
</comment>
<comment type="caution">
    <text evidence="9">The sequence shown here is derived from an EMBL/GenBank/DDBJ whole genome shotgun (WGS) entry which is preliminary data.</text>
</comment>
<dbReference type="EMBL" id="ML978133">
    <property type="protein sequence ID" value="KAF2094912.1"/>
    <property type="molecule type" value="Genomic_DNA"/>
</dbReference>
<name>A0A9P4I850_9PEZI</name>
<evidence type="ECO:0000256" key="6">
    <source>
        <dbReference type="PROSITE-ProRule" id="PRU10141"/>
    </source>
</evidence>
<dbReference type="Gene3D" id="1.10.510.10">
    <property type="entry name" value="Transferase(Phosphotransferase) domain 1"/>
    <property type="match status" value="1"/>
</dbReference>
<dbReference type="GO" id="GO:0005737">
    <property type="term" value="C:cytoplasm"/>
    <property type="evidence" value="ECO:0007669"/>
    <property type="project" value="TreeGrafter"/>
</dbReference>
<dbReference type="InterPro" id="IPR050339">
    <property type="entry name" value="CC_SR_Kinase"/>
</dbReference>
<evidence type="ECO:0000256" key="7">
    <source>
        <dbReference type="RuleBase" id="RU000304"/>
    </source>
</evidence>
<evidence type="ECO:0000313" key="10">
    <source>
        <dbReference type="Proteomes" id="UP000799772"/>
    </source>
</evidence>
<dbReference type="InterPro" id="IPR011009">
    <property type="entry name" value="Kinase-like_dom_sf"/>
</dbReference>
<dbReference type="PANTHER" id="PTHR11042:SF187">
    <property type="entry name" value="EUKARYOTIC TRANSLATION INITIATION FACTOR 2-ALPHA KINASE 2"/>
    <property type="match status" value="1"/>
</dbReference>
<reference evidence="9" key="1">
    <citation type="journal article" date="2020" name="Stud. Mycol.">
        <title>101 Dothideomycetes genomes: a test case for predicting lifestyles and emergence of pathogens.</title>
        <authorList>
            <person name="Haridas S."/>
            <person name="Albert R."/>
            <person name="Binder M."/>
            <person name="Bloem J."/>
            <person name="Labutti K."/>
            <person name="Salamov A."/>
            <person name="Andreopoulos B."/>
            <person name="Baker S."/>
            <person name="Barry K."/>
            <person name="Bills G."/>
            <person name="Bluhm B."/>
            <person name="Cannon C."/>
            <person name="Castanera R."/>
            <person name="Culley D."/>
            <person name="Daum C."/>
            <person name="Ezra D."/>
            <person name="Gonzalez J."/>
            <person name="Henrissat B."/>
            <person name="Kuo A."/>
            <person name="Liang C."/>
            <person name="Lipzen A."/>
            <person name="Lutzoni F."/>
            <person name="Magnuson J."/>
            <person name="Mondo S."/>
            <person name="Nolan M."/>
            <person name="Ohm R."/>
            <person name="Pangilinan J."/>
            <person name="Park H.-J."/>
            <person name="Ramirez L."/>
            <person name="Alfaro M."/>
            <person name="Sun H."/>
            <person name="Tritt A."/>
            <person name="Yoshinaga Y."/>
            <person name="Zwiers L.-H."/>
            <person name="Turgeon B."/>
            <person name="Goodwin S."/>
            <person name="Spatafora J."/>
            <person name="Crous P."/>
            <person name="Grigoriev I."/>
        </authorList>
    </citation>
    <scope>NUCLEOTIDE SEQUENCE</scope>
    <source>
        <strain evidence="9">CBS 133067</strain>
    </source>
</reference>
<evidence type="ECO:0000256" key="4">
    <source>
        <dbReference type="ARBA" id="ARBA00022840"/>
    </source>
</evidence>
<dbReference type="InterPro" id="IPR017441">
    <property type="entry name" value="Protein_kinase_ATP_BS"/>
</dbReference>
<dbReference type="PROSITE" id="PS00108">
    <property type="entry name" value="PROTEIN_KINASE_ST"/>
    <property type="match status" value="1"/>
</dbReference>
<dbReference type="PROSITE" id="PS50011">
    <property type="entry name" value="PROTEIN_KINASE_DOM"/>
    <property type="match status" value="1"/>
</dbReference>
<dbReference type="GO" id="GO:0005634">
    <property type="term" value="C:nucleus"/>
    <property type="evidence" value="ECO:0007669"/>
    <property type="project" value="TreeGrafter"/>
</dbReference>
<dbReference type="PANTHER" id="PTHR11042">
    <property type="entry name" value="EUKARYOTIC TRANSLATION INITIATION FACTOR 2-ALPHA KINASE EIF2-ALPHA KINASE -RELATED"/>
    <property type="match status" value="1"/>
</dbReference>
<gene>
    <name evidence="9" type="ORF">NA57DRAFT_21740</name>
</gene>
<dbReference type="GO" id="GO:0005524">
    <property type="term" value="F:ATP binding"/>
    <property type="evidence" value="ECO:0007669"/>
    <property type="project" value="UniProtKB-UniRule"/>
</dbReference>
<keyword evidence="4 6" id="KW-0067">ATP-binding</keyword>
<keyword evidence="10" id="KW-1185">Reference proteome</keyword>
<dbReference type="Proteomes" id="UP000799772">
    <property type="component" value="Unassembled WGS sequence"/>
</dbReference>
<protein>
    <submittedName>
        <fullName evidence="9">Kinase-like protein</fullName>
    </submittedName>
</protein>
<proteinExistence type="inferred from homology"/>
<dbReference type="SUPFAM" id="SSF56112">
    <property type="entry name" value="Protein kinase-like (PK-like)"/>
    <property type="match status" value="1"/>
</dbReference>
<keyword evidence="1" id="KW-0808">Transferase</keyword>
<organism evidence="9 10">
    <name type="scientific">Rhizodiscina lignyota</name>
    <dbReference type="NCBI Taxonomy" id="1504668"/>
    <lineage>
        <taxon>Eukaryota</taxon>
        <taxon>Fungi</taxon>
        <taxon>Dikarya</taxon>
        <taxon>Ascomycota</taxon>
        <taxon>Pezizomycotina</taxon>
        <taxon>Dothideomycetes</taxon>
        <taxon>Pleosporomycetidae</taxon>
        <taxon>Aulographales</taxon>
        <taxon>Rhizodiscinaceae</taxon>
        <taxon>Rhizodiscina</taxon>
    </lineage>
</organism>
<dbReference type="OrthoDB" id="1405469at2759"/>
<keyword evidence="7" id="KW-0723">Serine/threonine-protein kinase</keyword>
<dbReference type="AlphaFoldDB" id="A0A9P4I850"/>
<keyword evidence="2 6" id="KW-0547">Nucleotide-binding</keyword>
<dbReference type="Pfam" id="PF00069">
    <property type="entry name" value="Pkinase"/>
    <property type="match status" value="1"/>
</dbReference>
<dbReference type="GO" id="GO:0004694">
    <property type="term" value="F:eukaryotic translation initiation factor 2alpha kinase activity"/>
    <property type="evidence" value="ECO:0007669"/>
    <property type="project" value="TreeGrafter"/>
</dbReference>
<keyword evidence="3 9" id="KW-0418">Kinase</keyword>
<dbReference type="InterPro" id="IPR000719">
    <property type="entry name" value="Prot_kinase_dom"/>
</dbReference>
<accession>A0A9P4I850</accession>
<feature type="non-terminal residue" evidence="9">
    <location>
        <position position="1"/>
    </location>
</feature>